<keyword evidence="2" id="KW-1185">Reference proteome</keyword>
<organism evidence="1 2">
    <name type="scientific">Diploscapter pachys</name>
    <dbReference type="NCBI Taxonomy" id="2018661"/>
    <lineage>
        <taxon>Eukaryota</taxon>
        <taxon>Metazoa</taxon>
        <taxon>Ecdysozoa</taxon>
        <taxon>Nematoda</taxon>
        <taxon>Chromadorea</taxon>
        <taxon>Rhabditida</taxon>
        <taxon>Rhabditina</taxon>
        <taxon>Rhabditomorpha</taxon>
        <taxon>Rhabditoidea</taxon>
        <taxon>Rhabditidae</taxon>
        <taxon>Diploscapter</taxon>
    </lineage>
</organism>
<name>A0A2A2KCF3_9BILA</name>
<evidence type="ECO:0000313" key="2">
    <source>
        <dbReference type="Proteomes" id="UP000218231"/>
    </source>
</evidence>
<dbReference type="EMBL" id="LIAE01008986">
    <property type="protein sequence ID" value="PAV71553.1"/>
    <property type="molecule type" value="Genomic_DNA"/>
</dbReference>
<dbReference type="Proteomes" id="UP000218231">
    <property type="component" value="Unassembled WGS sequence"/>
</dbReference>
<evidence type="ECO:0000313" key="1">
    <source>
        <dbReference type="EMBL" id="PAV71553.1"/>
    </source>
</evidence>
<protein>
    <submittedName>
        <fullName evidence="1">Uncharacterized protein</fullName>
    </submittedName>
</protein>
<sequence>MSGSGSVHLWESLTQRKNCLSAPTVADVRTFLPTGTDRQLSEFVGSFLREIADELLIRIRWHLLALAGIRWHLLALTGIDRH</sequence>
<comment type="caution">
    <text evidence="1">The sequence shown here is derived from an EMBL/GenBank/DDBJ whole genome shotgun (WGS) entry which is preliminary data.</text>
</comment>
<reference evidence="1 2" key="1">
    <citation type="journal article" date="2017" name="Curr. Biol.">
        <title>Genome architecture and evolution of a unichromosomal asexual nematode.</title>
        <authorList>
            <person name="Fradin H."/>
            <person name="Zegar C."/>
            <person name="Gutwein M."/>
            <person name="Lucas J."/>
            <person name="Kovtun M."/>
            <person name="Corcoran D."/>
            <person name="Baugh L.R."/>
            <person name="Kiontke K."/>
            <person name="Gunsalus K."/>
            <person name="Fitch D.H."/>
            <person name="Piano F."/>
        </authorList>
    </citation>
    <scope>NUCLEOTIDE SEQUENCE [LARGE SCALE GENOMIC DNA]</scope>
    <source>
        <strain evidence="1">PF1309</strain>
    </source>
</reference>
<accession>A0A2A2KCF3</accession>
<gene>
    <name evidence="1" type="ORF">WR25_00627</name>
</gene>
<dbReference type="AlphaFoldDB" id="A0A2A2KCF3"/>
<proteinExistence type="predicted"/>